<dbReference type="Pfam" id="PF18461">
    <property type="entry name" value="Atypical_Card"/>
    <property type="match status" value="1"/>
</dbReference>
<dbReference type="Pfam" id="PF05729">
    <property type="entry name" value="NACHT"/>
    <property type="match status" value="1"/>
</dbReference>
<dbReference type="Gene3D" id="3.40.50.300">
    <property type="entry name" value="P-loop containing nucleotide triphosphate hydrolases"/>
    <property type="match status" value="1"/>
</dbReference>
<dbReference type="Gene3D" id="3.80.10.10">
    <property type="entry name" value="Ribonuclease Inhibitor"/>
    <property type="match status" value="9"/>
</dbReference>
<evidence type="ECO:0000256" key="1">
    <source>
        <dbReference type="ARBA" id="ARBA00022614"/>
    </source>
</evidence>
<dbReference type="InterPro" id="IPR007111">
    <property type="entry name" value="NACHT_NTPase"/>
</dbReference>
<dbReference type="SMART" id="SM00368">
    <property type="entry name" value="LRR_RI"/>
    <property type="match status" value="17"/>
</dbReference>
<dbReference type="PROSITE" id="PS50837">
    <property type="entry name" value="NACHT"/>
    <property type="match status" value="1"/>
</dbReference>
<sequence>MEAEEDVQTVLTQETHELADILGYQDDALLAILYEMMGSRARERLMRPASHRERILELLSYFRTADPAICRQFLQMVCMHCDMPMRLESRLMSVAGSVTSDPWPTPARETLSLCDPEEVIENNSHTLVDEYIPSQGWCVKRPRIDHVESYKAAVRRFLLQRWERVMQGVVTEVRLEEAWVSLRHRTHVRPRDRADGALSPSELLQGDEEGTVEDRVTVHALLGSEAQVTLLLGQAGSGKTLLMHCLGQKWTQGAFPSFHLLILLEFRQLNLVARPLSLKELLFRFFLPPEGGEEECTAVLDFILENPEKICLIFDGYDEFHTKITHSGKLSSPFDPLCPLPMAELISGLCSRRILPGCTLLITCRPRDVTDLESSVDCIGELLGFNQRSVKEYAEQYFQDKGLNLKEKAVSYLLANHHLLTMCYLPALCHICCVCLDHIFSSGGSQLLPQLPNTLTQVYLQILCAFLSRCPGSSTPLLQSHRAEVTLLGRLAMRGLEGSKIVFLSEEVPPDLVDFATKAGLLSQVDLTHEDGSKGQGYTFMHLTMQEFLGALHIMTSEDITEAQLRKKFNVKTRWTTKSDPKTVFTDSLHLYVCGLAAPACSSYLLQLVRGVGAVGWVKKRLALVRKLLRSLAMSTNLTGPKVVELCHCVQETQDAQLAREMVGSRPCFELRNITLNPVDLDALAFVVSSAGVGIGLDFGACSMELECLDILPSCQHIDFLIFRSRKYDDRFADKLSCILPRLPTLKRFEFICGNLTDVGAAKLARALESCPQITELNFSDNSLTDRGVREIADIFPKLPSLASVSLGRNGSSLESIYILLEKITSSPSIQGLYAEGMKDVSVLFVPSLDMKCSKDKTGLTVSLLNCRFTTDQMNRLCQLLARCPGLSVLDLSGGDFNADTLKALTDSLQELNVSKQIVLNEIPISIDGLMVLTSFLSVCPDVVQVYISLQEPVRSSIFFAGGIEKQHPEMSKKLCLIGCALRPPHLDHLCENLTDCSALTLLDISNNSLGNKGLKKLLDLLPQFSTIQEINVSENAVSMEGVVLLADTLCSHRNMSEVNVSHGGKKLFLKFHSSKRIQSEALRTSPDMEQDKKLSLTHSDIQPTDMTRLCRRLVQCPGLLKLDFSHGSLKDDAIENLLNILPKMTSLQLLNMSHVQMSTDGVLLLVRSLIDCQRVRAVELRPQGEAFIKFVNMKAEQATCRLTQYTLSSGDVEKLSGILAQCPHLSDLDLSSNLLRDEGVKSFVDSLPRLRIASSVNLNDNRLTQMGALYLVNTVTTCEKVAAVEVSLGTEERSLIRFEQDSDCGKTLSLRECHFGADHLQRLAEILTRCAAQLVKLRLSCNTLQREGLLALQNSLTTLSSLRTLEIRNNGLSVQVIEDLVKQLRCGHVQRYISIEEPWITAEAAVNLVSCCLNLNPNIHTIRVNKSTVHITLEECQNPTATSGGTSTDMSGSLATVTISLVDCAVQGHHLVSLQTVFQRCVLLQELDLSLNSIGRVGAELLCSVLPSLASLRILSLESKETSEDVVLLLVEGLLQAKSIESLNLSGHVITDRGAVALTRTLQNFPRLRTINLSLCYGWTPAGALELVRGLGQCLSLEGISLDSVQLDEESTVCLAQGLHAMTSLKRLNLNNTVTMVTGSPWEGATLVLLASLEGLRGMEEIELEGMRMSDKGVEELIKHLPTWTGLRKISLSGNCISDQAGERLVQALTTCTALEELNLSRNNLSLACAAKMGQVLPTLTHFRVLDLSENEIGTKGSVSISKALISMKYLTKIHLTSIGTSELAGLADSLAHCVCAEDVSFAWNDCGDDVAVKLAEVLPQCQKLRRLDLESNSISTIGAEALARSLQSCPSVEVIRLWRNVISTSDAQKLRQREKRLNFSST</sequence>
<dbReference type="InterPro" id="IPR027417">
    <property type="entry name" value="P-loop_NTPase"/>
</dbReference>
<keyword evidence="6" id="KW-1185">Reference proteome</keyword>
<dbReference type="GO" id="GO:0045345">
    <property type="term" value="P:positive regulation of MHC class I biosynthetic process"/>
    <property type="evidence" value="ECO:0007669"/>
    <property type="project" value="TreeGrafter"/>
</dbReference>
<keyword evidence="1" id="KW-0433">Leucine-rich repeat</keyword>
<dbReference type="SUPFAM" id="SSF52540">
    <property type="entry name" value="P-loop containing nucleoside triphosphate hydrolases"/>
    <property type="match status" value="1"/>
</dbReference>
<dbReference type="InterPro" id="IPR041267">
    <property type="entry name" value="NLRP_HD2"/>
</dbReference>
<protein>
    <submittedName>
        <fullName evidence="7">NLR family, CARD domain containing 5 isoform X1</fullName>
    </submittedName>
</protein>
<dbReference type="InterPro" id="IPR032675">
    <property type="entry name" value="LRR_dom_sf"/>
</dbReference>
<keyword evidence="3" id="KW-0547">Nucleotide-binding</keyword>
<dbReference type="PANTHER" id="PTHR47189:SF1">
    <property type="entry name" value="MHC CLASS II TRANSACTIVATOR"/>
    <property type="match status" value="1"/>
</dbReference>
<dbReference type="RefSeq" id="XP_038873393.1">
    <property type="nucleotide sequence ID" value="XM_039017465.1"/>
</dbReference>
<reference evidence="7" key="1">
    <citation type="submission" date="2025-08" db="UniProtKB">
        <authorList>
            <consortium name="RefSeq"/>
        </authorList>
    </citation>
    <scope>IDENTIFICATION</scope>
    <source>
        <tissue evidence="7">White muscle</tissue>
    </source>
</reference>
<proteinExistence type="predicted"/>
<accession>A0A8U1H7I6</accession>
<dbReference type="GO" id="GO:0045944">
    <property type="term" value="P:positive regulation of transcription by RNA polymerase II"/>
    <property type="evidence" value="ECO:0007669"/>
    <property type="project" value="TreeGrafter"/>
</dbReference>
<dbReference type="Pfam" id="PF13516">
    <property type="entry name" value="LRR_6"/>
    <property type="match status" value="7"/>
</dbReference>
<evidence type="ECO:0000313" key="7">
    <source>
        <dbReference type="RefSeq" id="XP_038873393.1"/>
    </source>
</evidence>
<dbReference type="InterPro" id="IPR001611">
    <property type="entry name" value="Leu-rich_rpt"/>
</dbReference>
<evidence type="ECO:0000259" key="5">
    <source>
        <dbReference type="PROSITE" id="PS50837"/>
    </source>
</evidence>
<dbReference type="GO" id="GO:0005524">
    <property type="term" value="F:ATP binding"/>
    <property type="evidence" value="ECO:0007669"/>
    <property type="project" value="UniProtKB-KW"/>
</dbReference>
<evidence type="ECO:0000256" key="3">
    <source>
        <dbReference type="ARBA" id="ARBA00022741"/>
    </source>
</evidence>
<feature type="domain" description="NACHT" evidence="5">
    <location>
        <begin position="227"/>
        <end position="366"/>
    </location>
</feature>
<dbReference type="GO" id="GO:0045348">
    <property type="term" value="P:positive regulation of MHC class II biosynthetic process"/>
    <property type="evidence" value="ECO:0007669"/>
    <property type="project" value="TreeGrafter"/>
</dbReference>
<dbReference type="CTD" id="84166"/>
<dbReference type="Proteomes" id="UP000808372">
    <property type="component" value="Chromosome 21"/>
</dbReference>
<dbReference type="Pfam" id="PF17776">
    <property type="entry name" value="NLRC4_HD2"/>
    <property type="match status" value="1"/>
</dbReference>
<dbReference type="PANTHER" id="PTHR47189">
    <property type="entry name" value="MHC CLASS II TRANSACTIVATOR"/>
    <property type="match status" value="1"/>
</dbReference>
<dbReference type="InterPro" id="IPR006553">
    <property type="entry name" value="Leu-rich_rpt_Cys-con_subtyp"/>
</dbReference>
<name>A0A8U1H7I6_SALNM</name>
<dbReference type="Gene3D" id="1.10.533.20">
    <property type="match status" value="1"/>
</dbReference>
<dbReference type="KEGG" id="snh:120066237"/>
<organism evidence="6 7">
    <name type="scientific">Salvelinus namaycush</name>
    <name type="common">Lake trout</name>
    <name type="synonym">Salmo namaycush</name>
    <dbReference type="NCBI Taxonomy" id="8040"/>
    <lineage>
        <taxon>Eukaryota</taxon>
        <taxon>Metazoa</taxon>
        <taxon>Chordata</taxon>
        <taxon>Craniata</taxon>
        <taxon>Vertebrata</taxon>
        <taxon>Euteleostomi</taxon>
        <taxon>Actinopterygii</taxon>
        <taxon>Neopterygii</taxon>
        <taxon>Teleostei</taxon>
        <taxon>Protacanthopterygii</taxon>
        <taxon>Salmoniformes</taxon>
        <taxon>Salmonidae</taxon>
        <taxon>Salmoninae</taxon>
        <taxon>Salvelinus</taxon>
    </lineage>
</organism>
<evidence type="ECO:0000313" key="6">
    <source>
        <dbReference type="Proteomes" id="UP000808372"/>
    </source>
</evidence>
<keyword evidence="4" id="KW-0067">ATP-binding</keyword>
<dbReference type="InterPro" id="IPR041210">
    <property type="entry name" value="NLRC5_atypical_Card"/>
</dbReference>
<dbReference type="SUPFAM" id="SSF52047">
    <property type="entry name" value="RNI-like"/>
    <property type="match status" value="4"/>
</dbReference>
<gene>
    <name evidence="7" type="primary">nlrc5</name>
</gene>
<dbReference type="GeneID" id="120066237"/>
<evidence type="ECO:0000256" key="4">
    <source>
        <dbReference type="ARBA" id="ARBA00022840"/>
    </source>
</evidence>
<keyword evidence="2" id="KW-0677">Repeat</keyword>
<dbReference type="SMART" id="SM00367">
    <property type="entry name" value="LRR_CC"/>
    <property type="match status" value="9"/>
</dbReference>
<evidence type="ECO:0000256" key="2">
    <source>
        <dbReference type="ARBA" id="ARBA00022737"/>
    </source>
</evidence>